<dbReference type="EMBL" id="FN655592">
    <property type="protein sequence ID" value="CBY39613.1"/>
    <property type="molecule type" value="Genomic_DNA"/>
</dbReference>
<reference evidence="1" key="1">
    <citation type="journal article" date="2010" name="Science">
        <title>Plasticity of animal genome architecture unmasked by rapid evolution of a pelagic tunicate.</title>
        <authorList>
            <person name="Denoeud F."/>
            <person name="Henriet S."/>
            <person name="Mungpakdee S."/>
            <person name="Aury J.M."/>
            <person name="Da Silva C."/>
            <person name="Brinkmann H."/>
            <person name="Mikhaleva J."/>
            <person name="Olsen L.C."/>
            <person name="Jubin C."/>
            <person name="Canestro C."/>
            <person name="Bouquet J.M."/>
            <person name="Danks G."/>
            <person name="Poulain J."/>
            <person name="Campsteijn C."/>
            <person name="Adamski M."/>
            <person name="Cross I."/>
            <person name="Yadetie F."/>
            <person name="Muffato M."/>
            <person name="Louis A."/>
            <person name="Butcher S."/>
            <person name="Tsagkogeorga G."/>
            <person name="Konrad A."/>
            <person name="Singh S."/>
            <person name="Jensen M.F."/>
            <person name="Cong E.H."/>
            <person name="Eikeseth-Otteraa H."/>
            <person name="Noel B."/>
            <person name="Anthouard V."/>
            <person name="Porcel B.M."/>
            <person name="Kachouri-Lafond R."/>
            <person name="Nishino A."/>
            <person name="Ugolini M."/>
            <person name="Chourrout P."/>
            <person name="Nishida H."/>
            <person name="Aasland R."/>
            <person name="Huzurbazar S."/>
            <person name="Westhof E."/>
            <person name="Delsuc F."/>
            <person name="Lehrach H."/>
            <person name="Reinhardt R."/>
            <person name="Weissenbach J."/>
            <person name="Roy S.W."/>
            <person name="Artiguenave F."/>
            <person name="Postlethwait J.H."/>
            <person name="Manak J.R."/>
            <person name="Thompson E.M."/>
            <person name="Jaillon O."/>
            <person name="Du Pasquier L."/>
            <person name="Boudinot P."/>
            <person name="Liberles D.A."/>
            <person name="Volff J.N."/>
            <person name="Philippe H."/>
            <person name="Lenhard B."/>
            <person name="Roest Crollius H."/>
            <person name="Wincker P."/>
            <person name="Chourrout D."/>
        </authorList>
    </citation>
    <scope>NUCLEOTIDE SEQUENCE [LARGE SCALE GENOMIC DNA]</scope>
</reference>
<sequence length="90" mass="10254">MFTKNSESFFQSDNSMVSASVDCVLVHWHHFLDDDLCVDSAFDKTKQIEENKKSKRKASKNGKCIIYKKILNPCGESDQLIVHLNFAKNG</sequence>
<proteinExistence type="predicted"/>
<gene>
    <name evidence="1" type="ORF">GSOID_T00020188001</name>
</gene>
<organism evidence="1">
    <name type="scientific">Oikopleura dioica</name>
    <name type="common">Tunicate</name>
    <dbReference type="NCBI Taxonomy" id="34765"/>
    <lineage>
        <taxon>Eukaryota</taxon>
        <taxon>Metazoa</taxon>
        <taxon>Chordata</taxon>
        <taxon>Tunicata</taxon>
        <taxon>Appendicularia</taxon>
        <taxon>Copelata</taxon>
        <taxon>Oikopleuridae</taxon>
        <taxon>Oikopleura</taxon>
    </lineage>
</organism>
<dbReference type="AlphaFoldDB" id="E4YVX8"/>
<evidence type="ECO:0000313" key="1">
    <source>
        <dbReference type="EMBL" id="CBY39613.1"/>
    </source>
</evidence>
<dbReference type="Proteomes" id="UP000011014">
    <property type="component" value="Unassembled WGS sequence"/>
</dbReference>
<accession>E4YVX8</accession>
<protein>
    <submittedName>
        <fullName evidence="1">Uncharacterized protein</fullName>
    </submittedName>
</protein>
<name>E4YVX8_OIKDI</name>